<comment type="caution">
    <text evidence="2">The sequence shown here is derived from an EMBL/GenBank/DDBJ whole genome shotgun (WGS) entry which is preliminary data.</text>
</comment>
<name>A0A842HIZ1_9BACT</name>
<gene>
    <name evidence="2" type="ORF">H5P28_14515</name>
</gene>
<dbReference type="PANTHER" id="PTHR36930:SF1">
    <property type="entry name" value="MOSC DOMAIN-CONTAINING PROTEIN"/>
    <property type="match status" value="1"/>
</dbReference>
<evidence type="ECO:0000313" key="3">
    <source>
        <dbReference type="Proteomes" id="UP000546464"/>
    </source>
</evidence>
<dbReference type="Gene3D" id="2.40.33.20">
    <property type="entry name" value="PK beta-barrel domain-like"/>
    <property type="match status" value="1"/>
</dbReference>
<accession>A0A842HIZ1</accession>
<reference evidence="2 3" key="1">
    <citation type="submission" date="2020-07" db="EMBL/GenBank/DDBJ databases">
        <authorList>
            <person name="Feng X."/>
        </authorList>
    </citation>
    <scope>NUCLEOTIDE SEQUENCE [LARGE SCALE GENOMIC DNA]</scope>
    <source>
        <strain evidence="2 3">JCM31066</strain>
    </source>
</reference>
<dbReference type="PROSITE" id="PS51340">
    <property type="entry name" value="MOSC"/>
    <property type="match status" value="1"/>
</dbReference>
<sequence>MPHAPTIEILALWLSPGHDFKGRHGRGRLDHGMQPVPAVECHAGLGLKGDRYYGHAENFKGQVTFFDAAVAEALGQELNISVDPAHLRRNILVRGLDLNGLIGRRFRLGGGEFSGSEECRPCYWMDEAVAPGAFEWLKGRGGLRCRIHKSTTLNTGLQSFFDLGEDEALQHHA</sequence>
<dbReference type="AlphaFoldDB" id="A0A842HIZ1"/>
<dbReference type="InterPro" id="IPR005302">
    <property type="entry name" value="MoCF_Sase_C"/>
</dbReference>
<protein>
    <submittedName>
        <fullName evidence="2">Molybdenum cofactor biosysynthesis protein</fullName>
    </submittedName>
</protein>
<dbReference type="PANTHER" id="PTHR36930">
    <property type="entry name" value="METAL-SULFUR CLUSTER BIOSYNTHESIS PROTEINS YUAD-RELATED"/>
    <property type="match status" value="1"/>
</dbReference>
<dbReference type="GO" id="GO:0030170">
    <property type="term" value="F:pyridoxal phosphate binding"/>
    <property type="evidence" value="ECO:0007669"/>
    <property type="project" value="InterPro"/>
</dbReference>
<evidence type="ECO:0000313" key="2">
    <source>
        <dbReference type="EMBL" id="MBC2595477.1"/>
    </source>
</evidence>
<evidence type="ECO:0000259" key="1">
    <source>
        <dbReference type="PROSITE" id="PS51340"/>
    </source>
</evidence>
<dbReference type="InterPro" id="IPR011037">
    <property type="entry name" value="Pyrv_Knase-like_insert_dom_sf"/>
</dbReference>
<proteinExistence type="predicted"/>
<dbReference type="RefSeq" id="WP_185676432.1">
    <property type="nucleotide sequence ID" value="NZ_JACHVB010000042.1"/>
</dbReference>
<dbReference type="GO" id="GO:0030151">
    <property type="term" value="F:molybdenum ion binding"/>
    <property type="evidence" value="ECO:0007669"/>
    <property type="project" value="InterPro"/>
</dbReference>
<dbReference type="InterPro" id="IPR052716">
    <property type="entry name" value="MOSC_domain"/>
</dbReference>
<dbReference type="EMBL" id="JACHVB010000042">
    <property type="protein sequence ID" value="MBC2595477.1"/>
    <property type="molecule type" value="Genomic_DNA"/>
</dbReference>
<dbReference type="Pfam" id="PF03473">
    <property type="entry name" value="MOSC"/>
    <property type="match status" value="1"/>
</dbReference>
<dbReference type="SUPFAM" id="SSF50800">
    <property type="entry name" value="PK beta-barrel domain-like"/>
    <property type="match status" value="1"/>
</dbReference>
<organism evidence="2 3">
    <name type="scientific">Ruficoccus amylovorans</name>
    <dbReference type="NCBI Taxonomy" id="1804625"/>
    <lineage>
        <taxon>Bacteria</taxon>
        <taxon>Pseudomonadati</taxon>
        <taxon>Verrucomicrobiota</taxon>
        <taxon>Opitutia</taxon>
        <taxon>Puniceicoccales</taxon>
        <taxon>Cerasicoccaceae</taxon>
        <taxon>Ruficoccus</taxon>
    </lineage>
</organism>
<keyword evidence="3" id="KW-1185">Reference proteome</keyword>
<dbReference type="Proteomes" id="UP000546464">
    <property type="component" value="Unassembled WGS sequence"/>
</dbReference>
<feature type="domain" description="MOSC" evidence="1">
    <location>
        <begin position="33"/>
        <end position="173"/>
    </location>
</feature>
<dbReference type="GO" id="GO:0003824">
    <property type="term" value="F:catalytic activity"/>
    <property type="evidence" value="ECO:0007669"/>
    <property type="project" value="InterPro"/>
</dbReference>